<organism evidence="1 2">
    <name type="scientific">Saprolegnia diclina (strain VS20)</name>
    <dbReference type="NCBI Taxonomy" id="1156394"/>
    <lineage>
        <taxon>Eukaryota</taxon>
        <taxon>Sar</taxon>
        <taxon>Stramenopiles</taxon>
        <taxon>Oomycota</taxon>
        <taxon>Saprolegniomycetes</taxon>
        <taxon>Saprolegniales</taxon>
        <taxon>Saprolegniaceae</taxon>
        <taxon>Saprolegnia</taxon>
    </lineage>
</organism>
<dbReference type="OMA" id="RICHHIG"/>
<sequence>MTTFAVSSKEVTAYTGETTRDVPVTSLREFTKEGCNDVPQSSPVTSPTVHSKRGFVQGVIQAYSQHHNLVLRPDDVWLAIMIPFSLHINGNARWFRSSLVKHRGKKNLAIKGGGDVTSASTGGLAKLMANEMTAHLVNPTLKDWVLPGFSTTTDNDVVVGSVVFMAAMKKYFAYKFELGCGIPLVTLLGTVDDWQDLRTRSTTLATFGGYASTWSRMLAPILDQFVSAAKGQPDAVFWDRICHHIGGGSGPSYLSGWLSVFCVFNEEGQWQGGTKSVTLYTGKVVTTDFPIVESQDVPPGYVTVDVTINDNGVLREGLLFAGHMSFSVQNEATAIAPELSWAIALKNGERDCSDDDGEWTSASGWLWASAATLIVVITWTLKQCFL</sequence>
<dbReference type="PANTHER" id="PTHR31252:SF11">
    <property type="entry name" value="DUF4419 DOMAIN-CONTAINING PROTEIN"/>
    <property type="match status" value="1"/>
</dbReference>
<dbReference type="VEuPathDB" id="FungiDB:SDRG_10454"/>
<dbReference type="AlphaFoldDB" id="T0RI07"/>
<proteinExistence type="predicted"/>
<dbReference type="STRING" id="1156394.T0RI07"/>
<dbReference type="OrthoDB" id="65540at2759"/>
<reference evidence="1 2" key="1">
    <citation type="submission" date="2012-04" db="EMBL/GenBank/DDBJ databases">
        <title>The Genome Sequence of Saprolegnia declina VS20.</title>
        <authorList>
            <consortium name="The Broad Institute Genome Sequencing Platform"/>
            <person name="Russ C."/>
            <person name="Nusbaum C."/>
            <person name="Tyler B."/>
            <person name="van West P."/>
            <person name="Dieguez-Uribeondo J."/>
            <person name="de Bruijn I."/>
            <person name="Tripathy S."/>
            <person name="Jiang R."/>
            <person name="Young S.K."/>
            <person name="Zeng Q."/>
            <person name="Gargeya S."/>
            <person name="Fitzgerald M."/>
            <person name="Haas B."/>
            <person name="Abouelleil A."/>
            <person name="Alvarado L."/>
            <person name="Arachchi H.M."/>
            <person name="Berlin A."/>
            <person name="Chapman S.B."/>
            <person name="Goldberg J."/>
            <person name="Griggs A."/>
            <person name="Gujja S."/>
            <person name="Hansen M."/>
            <person name="Howarth C."/>
            <person name="Imamovic A."/>
            <person name="Larimer J."/>
            <person name="McCowen C."/>
            <person name="Montmayeur A."/>
            <person name="Murphy C."/>
            <person name="Neiman D."/>
            <person name="Pearson M."/>
            <person name="Priest M."/>
            <person name="Roberts A."/>
            <person name="Saif S."/>
            <person name="Shea T."/>
            <person name="Sisk P."/>
            <person name="Sykes S."/>
            <person name="Wortman J."/>
            <person name="Nusbaum C."/>
            <person name="Birren B."/>
        </authorList>
    </citation>
    <scope>NUCLEOTIDE SEQUENCE [LARGE SCALE GENOMIC DNA]</scope>
    <source>
        <strain evidence="1 2">VS20</strain>
    </source>
</reference>
<dbReference type="EMBL" id="JH767166">
    <property type="protein sequence ID" value="EQC31938.1"/>
    <property type="molecule type" value="Genomic_DNA"/>
</dbReference>
<dbReference type="InParanoid" id="T0RI07"/>
<dbReference type="PANTHER" id="PTHR31252">
    <property type="entry name" value="DUF4419 DOMAIN-CONTAINING PROTEIN"/>
    <property type="match status" value="1"/>
</dbReference>
<dbReference type="GeneID" id="19951181"/>
<gene>
    <name evidence="1" type="ORF">SDRG_10454</name>
</gene>
<accession>T0RI07</accession>
<name>T0RI07_SAPDV</name>
<keyword evidence="2" id="KW-1185">Reference proteome</keyword>
<evidence type="ECO:0000313" key="2">
    <source>
        <dbReference type="Proteomes" id="UP000030762"/>
    </source>
</evidence>
<dbReference type="Proteomes" id="UP000030762">
    <property type="component" value="Unassembled WGS sequence"/>
</dbReference>
<dbReference type="InterPro" id="IPR025533">
    <property type="entry name" value="DUF4419"/>
</dbReference>
<dbReference type="eggNOG" id="ENOG502RPX4">
    <property type="taxonomic scope" value="Eukaryota"/>
</dbReference>
<dbReference type="RefSeq" id="XP_008614666.1">
    <property type="nucleotide sequence ID" value="XM_008616444.1"/>
</dbReference>
<evidence type="ECO:0000313" key="1">
    <source>
        <dbReference type="EMBL" id="EQC31938.1"/>
    </source>
</evidence>
<protein>
    <submittedName>
        <fullName evidence="1">Uncharacterized protein</fullName>
    </submittedName>
</protein>
<dbReference type="Pfam" id="PF14388">
    <property type="entry name" value="DUF4419"/>
    <property type="match status" value="1"/>
</dbReference>